<keyword evidence="2" id="KW-1185">Reference proteome</keyword>
<name>A0A1I3LJ05_9BACL</name>
<organism evidence="1 2">
    <name type="scientific">Thermoflavimicrobium dichotomicum</name>
    <dbReference type="NCBI Taxonomy" id="46223"/>
    <lineage>
        <taxon>Bacteria</taxon>
        <taxon>Bacillati</taxon>
        <taxon>Bacillota</taxon>
        <taxon>Bacilli</taxon>
        <taxon>Bacillales</taxon>
        <taxon>Thermoactinomycetaceae</taxon>
        <taxon>Thermoflavimicrobium</taxon>
    </lineage>
</organism>
<dbReference type="EMBL" id="FORR01000002">
    <property type="protein sequence ID" value="SFI84510.1"/>
    <property type="molecule type" value="Genomic_DNA"/>
</dbReference>
<dbReference type="AlphaFoldDB" id="A0A1I3LJ05"/>
<dbReference type="STRING" id="46223.SAMN05421852_102206"/>
<protein>
    <submittedName>
        <fullName evidence="1">Uncharacterized protein</fullName>
    </submittedName>
</protein>
<dbReference type="Proteomes" id="UP000199545">
    <property type="component" value="Unassembled WGS sequence"/>
</dbReference>
<sequence length="79" mass="9432">MGQIKFWIDEANKTLYILHLKTNHVRKVRSPREIKEFVSAYGLTVEDMRGVEYGEDILNYFDKRGRGTFLGRWLRKLKV</sequence>
<evidence type="ECO:0000313" key="2">
    <source>
        <dbReference type="Proteomes" id="UP000199545"/>
    </source>
</evidence>
<gene>
    <name evidence="1" type="ORF">SAMN05421852_102206</name>
</gene>
<accession>A0A1I3LJ05</accession>
<proteinExistence type="predicted"/>
<reference evidence="1 2" key="1">
    <citation type="submission" date="2016-10" db="EMBL/GenBank/DDBJ databases">
        <authorList>
            <person name="de Groot N.N."/>
        </authorList>
    </citation>
    <scope>NUCLEOTIDE SEQUENCE [LARGE SCALE GENOMIC DNA]</scope>
    <source>
        <strain evidence="1 2">DSM 44778</strain>
    </source>
</reference>
<evidence type="ECO:0000313" key="1">
    <source>
        <dbReference type="EMBL" id="SFI84510.1"/>
    </source>
</evidence>